<dbReference type="InterPro" id="IPR018968">
    <property type="entry name" value="Phasin"/>
</dbReference>
<evidence type="ECO:0000313" key="3">
    <source>
        <dbReference type="Proteomes" id="UP000049222"/>
    </source>
</evidence>
<proteinExistence type="predicted"/>
<dbReference type="STRING" id="420998.JDO7802_02371"/>
<dbReference type="AlphaFoldDB" id="A0A0M6YJ14"/>
<gene>
    <name evidence="2" type="ORF">JDO7802_02371</name>
</gene>
<dbReference type="EMBL" id="CXSU01000012">
    <property type="protein sequence ID" value="CTQ50348.1"/>
    <property type="molecule type" value="Genomic_DNA"/>
</dbReference>
<dbReference type="RefSeq" id="WP_055085796.1">
    <property type="nucleotide sequence ID" value="NZ_CXSU01000012.1"/>
</dbReference>
<evidence type="ECO:0000259" key="1">
    <source>
        <dbReference type="Pfam" id="PF09361"/>
    </source>
</evidence>
<accession>A0A0M6YJ14</accession>
<dbReference type="OrthoDB" id="7659131at2"/>
<dbReference type="Proteomes" id="UP000049222">
    <property type="component" value="Unassembled WGS sequence"/>
</dbReference>
<sequence>MTKKTSPDTSSDVRDPMIAGMAAAAVPWTVGSRMATAWMEGVTRMNGEWARFVADRLAHDAETQHEIFTCRSPLEAQQLGAAFVHRAMNDYLAEAARLATVGAKAAQTDDTSS</sequence>
<evidence type="ECO:0000313" key="2">
    <source>
        <dbReference type="EMBL" id="CTQ50348.1"/>
    </source>
</evidence>
<dbReference type="Pfam" id="PF09361">
    <property type="entry name" value="Phasin_2"/>
    <property type="match status" value="1"/>
</dbReference>
<keyword evidence="3" id="KW-1185">Reference proteome</keyword>
<protein>
    <recommendedName>
        <fullName evidence="1">Phasin domain-containing protein</fullName>
    </recommendedName>
</protein>
<feature type="domain" description="Phasin" evidence="1">
    <location>
        <begin position="33"/>
        <end position="107"/>
    </location>
</feature>
<name>A0A0M6YJ14_9RHOB</name>
<reference evidence="2 3" key="1">
    <citation type="submission" date="2015-07" db="EMBL/GenBank/DDBJ databases">
        <authorList>
            <person name="Noorani M."/>
        </authorList>
    </citation>
    <scope>NUCLEOTIDE SEQUENCE [LARGE SCALE GENOMIC DNA]</scope>
    <source>
        <strain evidence="2 3">CECT 7802</strain>
    </source>
</reference>
<organism evidence="2 3">
    <name type="scientific">Jannaschia donghaensis</name>
    <dbReference type="NCBI Taxonomy" id="420998"/>
    <lineage>
        <taxon>Bacteria</taxon>
        <taxon>Pseudomonadati</taxon>
        <taxon>Pseudomonadota</taxon>
        <taxon>Alphaproteobacteria</taxon>
        <taxon>Rhodobacterales</taxon>
        <taxon>Roseobacteraceae</taxon>
        <taxon>Jannaschia</taxon>
    </lineage>
</organism>